<evidence type="ECO:0000259" key="1">
    <source>
        <dbReference type="Pfam" id="PF01458"/>
    </source>
</evidence>
<proteinExistence type="predicted"/>
<dbReference type="PANTHER" id="PTHR30508:SF6">
    <property type="entry name" value="UPF0051 PROTEIN MJ0034"/>
    <property type="match status" value="1"/>
</dbReference>
<comment type="caution">
    <text evidence="2">The sequence shown here is derived from an EMBL/GenBank/DDBJ whole genome shotgun (WGS) entry which is preliminary data.</text>
</comment>
<name>A0A9D1KRX9_9FIRM</name>
<reference evidence="2" key="1">
    <citation type="submission" date="2020-10" db="EMBL/GenBank/DDBJ databases">
        <authorList>
            <person name="Gilroy R."/>
        </authorList>
    </citation>
    <scope>NUCLEOTIDE SEQUENCE</scope>
    <source>
        <strain evidence="2">ChiBcec7-5410</strain>
    </source>
</reference>
<dbReference type="EMBL" id="DVLW01000049">
    <property type="protein sequence ID" value="HIT93911.1"/>
    <property type="molecule type" value="Genomic_DNA"/>
</dbReference>
<feature type="domain" description="SUF system FeS cluster assembly SufBD core" evidence="1">
    <location>
        <begin position="85"/>
        <end position="304"/>
    </location>
</feature>
<dbReference type="Pfam" id="PF01458">
    <property type="entry name" value="SUFBD_core"/>
    <property type="match status" value="1"/>
</dbReference>
<organism evidence="2 3">
    <name type="scientific">Candidatus Faecivivens stercoripullorum</name>
    <dbReference type="NCBI Taxonomy" id="2840805"/>
    <lineage>
        <taxon>Bacteria</taxon>
        <taxon>Bacillati</taxon>
        <taxon>Bacillota</taxon>
        <taxon>Clostridia</taxon>
        <taxon>Eubacteriales</taxon>
        <taxon>Oscillospiraceae</taxon>
        <taxon>Oscillospiraceae incertae sedis</taxon>
        <taxon>Candidatus Faecivivens</taxon>
    </lineage>
</organism>
<dbReference type="SUPFAM" id="SSF101960">
    <property type="entry name" value="Stabilizer of iron transporter SufD"/>
    <property type="match status" value="1"/>
</dbReference>
<evidence type="ECO:0000313" key="2">
    <source>
        <dbReference type="EMBL" id="HIT93911.1"/>
    </source>
</evidence>
<sequence>MDQSVIEKMLSTIAGITGKVEGAFNLRQNGQGVERYSTENVKITAKADRPGIDILVRPGTKGESVHIPVILTESGINDLVYNDFIIGEGADVTIIAGCGIHNDGHAKSEHDGIHSFKIGKNAHIRYVEKHYGEGEGTGERILNPTTLITMDEGASCEMEMVQIAGVSSTVRKTDATLGKDAKLLITERLMTHDKQSAVSDVVIHLNGEGSSAQVISRSVAKDQSEQVFHPIAQGNAPCHAHIQCDTILMDGAHVRSIPEIEANHSEAAIIHEAAIGRINNEQMLKLETLGLDEQEAEKIIIDAFLE</sequence>
<dbReference type="PANTHER" id="PTHR30508">
    <property type="entry name" value="FES CLUSTER ASSEMBLY PROTEIN SUF"/>
    <property type="match status" value="1"/>
</dbReference>
<dbReference type="Proteomes" id="UP000824160">
    <property type="component" value="Unassembled WGS sequence"/>
</dbReference>
<gene>
    <name evidence="2" type="ORF">IAC43_01875</name>
</gene>
<protein>
    <submittedName>
        <fullName evidence="2">SufD family Fe-S cluster assembly protein</fullName>
    </submittedName>
</protein>
<dbReference type="GO" id="GO:0016226">
    <property type="term" value="P:iron-sulfur cluster assembly"/>
    <property type="evidence" value="ECO:0007669"/>
    <property type="project" value="InterPro"/>
</dbReference>
<dbReference type="InterPro" id="IPR000825">
    <property type="entry name" value="SUF_FeS_clus_asmbl_SufBD_core"/>
</dbReference>
<accession>A0A9D1KRX9</accession>
<dbReference type="InterPro" id="IPR037284">
    <property type="entry name" value="SUF_FeS_clus_asmbl_SufBD_sf"/>
</dbReference>
<reference evidence="2" key="2">
    <citation type="journal article" date="2021" name="PeerJ">
        <title>Extensive microbial diversity within the chicken gut microbiome revealed by metagenomics and culture.</title>
        <authorList>
            <person name="Gilroy R."/>
            <person name="Ravi A."/>
            <person name="Getino M."/>
            <person name="Pursley I."/>
            <person name="Horton D.L."/>
            <person name="Alikhan N.F."/>
            <person name="Baker D."/>
            <person name="Gharbi K."/>
            <person name="Hall N."/>
            <person name="Watson M."/>
            <person name="Adriaenssens E.M."/>
            <person name="Foster-Nyarko E."/>
            <person name="Jarju S."/>
            <person name="Secka A."/>
            <person name="Antonio M."/>
            <person name="Oren A."/>
            <person name="Chaudhuri R.R."/>
            <person name="La Ragione R."/>
            <person name="Hildebrand F."/>
            <person name="Pallen M.J."/>
        </authorList>
    </citation>
    <scope>NUCLEOTIDE SEQUENCE</scope>
    <source>
        <strain evidence="2">ChiBcec7-5410</strain>
    </source>
</reference>
<dbReference type="InterPro" id="IPR055346">
    <property type="entry name" value="Fe-S_cluster_assembly_SufBD"/>
</dbReference>
<evidence type="ECO:0000313" key="3">
    <source>
        <dbReference type="Proteomes" id="UP000824160"/>
    </source>
</evidence>
<dbReference type="AlphaFoldDB" id="A0A9D1KRX9"/>